<sequence>MESEEESAGEKGRRAANWRCPESLGLASGPGARSLPSAGHRRWCGGGGERRPTFVVCIDAASNLPIPPWLALLARNCARHVNRGGLPGWVDGAGPGWWRRGGGARPGQLGPVPAIAGDGRNLEVNAGGSKAARRSLTSVFIWTHVT</sequence>
<keyword evidence="2" id="KW-1185">Reference proteome</keyword>
<proteinExistence type="predicted"/>
<dbReference type="EMBL" id="JAWRVI010000007">
    <property type="protein sequence ID" value="KAK4092730.1"/>
    <property type="molecule type" value="Genomic_DNA"/>
</dbReference>
<comment type="caution">
    <text evidence="1">The sequence shown here is derived from an EMBL/GenBank/DDBJ whole genome shotgun (WGS) entry which is preliminary data.</text>
</comment>
<gene>
    <name evidence="1" type="ORF">Purlil1_2655</name>
</gene>
<name>A0ABR0C954_PURLI</name>
<evidence type="ECO:0000313" key="1">
    <source>
        <dbReference type="EMBL" id="KAK4092730.1"/>
    </source>
</evidence>
<accession>A0ABR0C954</accession>
<reference evidence="1 2" key="1">
    <citation type="journal article" date="2024" name="Microbiol. Resour. Announc.">
        <title>Genome annotations for the ascomycete fungi Trichoderma harzianum, Trichoderma aggressivum, and Purpureocillium lilacinum.</title>
        <authorList>
            <person name="Beijen E.P.W."/>
            <person name="Ohm R.A."/>
        </authorList>
    </citation>
    <scope>NUCLEOTIDE SEQUENCE [LARGE SCALE GENOMIC DNA]</scope>
    <source>
        <strain evidence="1 2">CBS 150709</strain>
    </source>
</reference>
<evidence type="ECO:0000313" key="2">
    <source>
        <dbReference type="Proteomes" id="UP001287286"/>
    </source>
</evidence>
<dbReference type="Proteomes" id="UP001287286">
    <property type="component" value="Unassembled WGS sequence"/>
</dbReference>
<protein>
    <submittedName>
        <fullName evidence="1">Uncharacterized protein</fullName>
    </submittedName>
</protein>
<organism evidence="1 2">
    <name type="scientific">Purpureocillium lilacinum</name>
    <name type="common">Paecilomyces lilacinus</name>
    <dbReference type="NCBI Taxonomy" id="33203"/>
    <lineage>
        <taxon>Eukaryota</taxon>
        <taxon>Fungi</taxon>
        <taxon>Dikarya</taxon>
        <taxon>Ascomycota</taxon>
        <taxon>Pezizomycotina</taxon>
        <taxon>Sordariomycetes</taxon>
        <taxon>Hypocreomycetidae</taxon>
        <taxon>Hypocreales</taxon>
        <taxon>Ophiocordycipitaceae</taxon>
        <taxon>Purpureocillium</taxon>
    </lineage>
</organism>